<reference evidence="4" key="1">
    <citation type="submission" date="2024-07" db="EMBL/GenBank/DDBJ databases">
        <title>Two chromosome-level genome assemblies of Korean endemic species Abeliophyllum distichum and Forsythia ovata (Oleaceae).</title>
        <authorList>
            <person name="Jang H."/>
        </authorList>
    </citation>
    <scope>NUCLEOTIDE SEQUENCE [LARGE SCALE GENOMIC DNA]</scope>
</reference>
<accession>A0ABD1VWH1</accession>
<name>A0ABD1VWH1_9LAMI</name>
<keyword evidence="4" id="KW-1185">Reference proteome</keyword>
<evidence type="ECO:0000313" key="3">
    <source>
        <dbReference type="EMBL" id="KAL2541754.1"/>
    </source>
</evidence>
<feature type="coiled-coil region" evidence="1">
    <location>
        <begin position="117"/>
        <end position="147"/>
    </location>
</feature>
<comment type="caution">
    <text evidence="3">The sequence shown here is derived from an EMBL/GenBank/DDBJ whole genome shotgun (WGS) entry which is preliminary data.</text>
</comment>
<feature type="domain" description="DOG1" evidence="2">
    <location>
        <begin position="15"/>
        <end position="232"/>
    </location>
</feature>
<evidence type="ECO:0000256" key="1">
    <source>
        <dbReference type="SAM" id="Coils"/>
    </source>
</evidence>
<evidence type="ECO:0000313" key="4">
    <source>
        <dbReference type="Proteomes" id="UP001604336"/>
    </source>
</evidence>
<dbReference type="AlphaFoldDB" id="A0ABD1VWH1"/>
<organism evidence="3 4">
    <name type="scientific">Abeliophyllum distichum</name>
    <dbReference type="NCBI Taxonomy" id="126358"/>
    <lineage>
        <taxon>Eukaryota</taxon>
        <taxon>Viridiplantae</taxon>
        <taxon>Streptophyta</taxon>
        <taxon>Embryophyta</taxon>
        <taxon>Tracheophyta</taxon>
        <taxon>Spermatophyta</taxon>
        <taxon>Magnoliopsida</taxon>
        <taxon>eudicotyledons</taxon>
        <taxon>Gunneridae</taxon>
        <taxon>Pentapetalae</taxon>
        <taxon>asterids</taxon>
        <taxon>lamiids</taxon>
        <taxon>Lamiales</taxon>
        <taxon>Oleaceae</taxon>
        <taxon>Forsythieae</taxon>
        <taxon>Abeliophyllum</taxon>
    </lineage>
</organism>
<gene>
    <name evidence="3" type="ORF">Adt_02732</name>
</gene>
<sequence>MVHPMRSELETNDNTQMFETFYQGWLIRQEHYLEALLQMIQCNRDNNTEESEVQCKELVDQVLAHYSQYYEARSRVASEDVFLVLTPTWFSSFELSHLWIGGFKPGLAFRLVINNVLDLTEDQSQRMNALKAEVNEEENELTNAQQGMEIVSMVEMVRHVGRVNEVMRDMESTVERLRVSMEILIEGADFLRRKTVVKVLDILTASQGIRFLAAAVQLQIKLRRWGMQRDAENQRNNAII</sequence>
<dbReference type="PANTHER" id="PTHR46354:SF13">
    <property type="entry name" value="PROTEIN DOG1-LIKE 4"/>
    <property type="match status" value="1"/>
</dbReference>
<dbReference type="EMBL" id="JBFOLK010000001">
    <property type="protein sequence ID" value="KAL2541754.1"/>
    <property type="molecule type" value="Genomic_DNA"/>
</dbReference>
<dbReference type="InterPro" id="IPR025422">
    <property type="entry name" value="TGA_domain"/>
</dbReference>
<dbReference type="InterPro" id="IPR051886">
    <property type="entry name" value="Seed_Dev/Stress_Resp_Reg"/>
</dbReference>
<dbReference type="PANTHER" id="PTHR46354">
    <property type="entry name" value="DOG1 DOMAIN-CONTAINING PROTEIN"/>
    <property type="match status" value="1"/>
</dbReference>
<dbReference type="Proteomes" id="UP001604336">
    <property type="component" value="Unassembled WGS sequence"/>
</dbReference>
<keyword evidence="1" id="KW-0175">Coiled coil</keyword>
<proteinExistence type="predicted"/>
<dbReference type="Pfam" id="PF14144">
    <property type="entry name" value="DOG1"/>
    <property type="match status" value="1"/>
</dbReference>
<protein>
    <submittedName>
        <fullName evidence="3">Transcription factor-related</fullName>
    </submittedName>
</protein>
<dbReference type="PROSITE" id="PS51806">
    <property type="entry name" value="DOG1"/>
    <property type="match status" value="1"/>
</dbReference>
<evidence type="ECO:0000259" key="2">
    <source>
        <dbReference type="PROSITE" id="PS51806"/>
    </source>
</evidence>